<keyword evidence="3" id="KW-0808">Transferase</keyword>
<keyword evidence="3" id="KW-0012">Acyltransferase</keyword>
<evidence type="ECO:0000256" key="1">
    <source>
        <dbReference type="SAM" id="Phobius"/>
    </source>
</evidence>
<feature type="transmembrane region" description="Helical" evidence="1">
    <location>
        <begin position="242"/>
        <end position="261"/>
    </location>
</feature>
<feature type="transmembrane region" description="Helical" evidence="1">
    <location>
        <begin position="205"/>
        <end position="222"/>
    </location>
</feature>
<proteinExistence type="predicted"/>
<accession>E8V7R7</accession>
<feature type="transmembrane region" description="Helical" evidence="1">
    <location>
        <begin position="310"/>
        <end position="327"/>
    </location>
</feature>
<feature type="transmembrane region" description="Helical" evidence="1">
    <location>
        <begin position="62"/>
        <end position="83"/>
    </location>
</feature>
<feature type="transmembrane region" description="Helical" evidence="1">
    <location>
        <begin position="273"/>
        <end position="290"/>
    </location>
</feature>
<dbReference type="GO" id="GO:0000271">
    <property type="term" value="P:polysaccharide biosynthetic process"/>
    <property type="evidence" value="ECO:0007669"/>
    <property type="project" value="TreeGrafter"/>
</dbReference>
<evidence type="ECO:0000259" key="2">
    <source>
        <dbReference type="Pfam" id="PF01757"/>
    </source>
</evidence>
<keyword evidence="4" id="KW-1185">Reference proteome</keyword>
<name>E8V7R7_TERSS</name>
<dbReference type="Pfam" id="PF01757">
    <property type="entry name" value="Acyl_transf_3"/>
    <property type="match status" value="1"/>
</dbReference>
<organism evidence="3 4">
    <name type="scientific">Terriglobus saanensis (strain ATCC BAA-1853 / DSM 23119 / SP1PR4)</name>
    <dbReference type="NCBI Taxonomy" id="401053"/>
    <lineage>
        <taxon>Bacteria</taxon>
        <taxon>Pseudomonadati</taxon>
        <taxon>Acidobacteriota</taxon>
        <taxon>Terriglobia</taxon>
        <taxon>Terriglobales</taxon>
        <taxon>Acidobacteriaceae</taxon>
        <taxon>Terriglobus</taxon>
    </lineage>
</organism>
<feature type="transmembrane region" description="Helical" evidence="1">
    <location>
        <begin position="144"/>
        <end position="162"/>
    </location>
</feature>
<dbReference type="AlphaFoldDB" id="E8V7R7"/>
<gene>
    <name evidence="3" type="ordered locus">AciPR4_0932</name>
</gene>
<evidence type="ECO:0000313" key="3">
    <source>
        <dbReference type="EMBL" id="ADV81765.1"/>
    </source>
</evidence>
<dbReference type="STRING" id="401053.AciPR4_0932"/>
<dbReference type="PANTHER" id="PTHR23028:SF53">
    <property type="entry name" value="ACYL_TRANSF_3 DOMAIN-CONTAINING PROTEIN"/>
    <property type="match status" value="1"/>
</dbReference>
<feature type="transmembrane region" description="Helical" evidence="1">
    <location>
        <begin position="20"/>
        <end position="41"/>
    </location>
</feature>
<dbReference type="HOGENOM" id="CLU_005679_1_2_0"/>
<keyword evidence="1" id="KW-0472">Membrane</keyword>
<keyword evidence="1" id="KW-0812">Transmembrane</keyword>
<dbReference type="GO" id="GO:0016020">
    <property type="term" value="C:membrane"/>
    <property type="evidence" value="ECO:0007669"/>
    <property type="project" value="TreeGrafter"/>
</dbReference>
<evidence type="ECO:0000313" key="4">
    <source>
        <dbReference type="Proteomes" id="UP000006844"/>
    </source>
</evidence>
<dbReference type="GO" id="GO:0016747">
    <property type="term" value="F:acyltransferase activity, transferring groups other than amino-acyl groups"/>
    <property type="evidence" value="ECO:0007669"/>
    <property type="project" value="InterPro"/>
</dbReference>
<keyword evidence="1" id="KW-1133">Transmembrane helix</keyword>
<dbReference type="KEGG" id="tsa:AciPR4_0932"/>
<feature type="domain" description="Acyltransferase 3" evidence="2">
    <location>
        <begin position="7"/>
        <end position="326"/>
    </location>
</feature>
<dbReference type="PANTHER" id="PTHR23028">
    <property type="entry name" value="ACETYLTRANSFERASE"/>
    <property type="match status" value="1"/>
</dbReference>
<feature type="transmembrane region" description="Helical" evidence="1">
    <location>
        <begin position="174"/>
        <end position="193"/>
    </location>
</feature>
<dbReference type="InterPro" id="IPR050879">
    <property type="entry name" value="Acyltransferase_3"/>
</dbReference>
<dbReference type="InterPro" id="IPR002656">
    <property type="entry name" value="Acyl_transf_3_dom"/>
</dbReference>
<dbReference type="eggNOG" id="COG1835">
    <property type="taxonomic scope" value="Bacteria"/>
</dbReference>
<reference evidence="3 4" key="1">
    <citation type="journal article" date="2012" name="Stand. Genomic Sci.">
        <title>Complete genome sequence of Terriglobus saanensis type strain SP1PR4(T), an Acidobacteria from tundra soil.</title>
        <authorList>
            <person name="Rawat S.R."/>
            <person name="Mannisto M.K."/>
            <person name="Starovoytov V."/>
            <person name="Goodwin L."/>
            <person name="Nolan M."/>
            <person name="Hauser L."/>
            <person name="Land M."/>
            <person name="Davenport K.W."/>
            <person name="Woyke T."/>
            <person name="Haggblom M.M."/>
        </authorList>
    </citation>
    <scope>NUCLEOTIDE SEQUENCE</scope>
    <source>
        <strain evidence="4">ATCC BAA-1853 / DSM 23119 / SP1PR4</strain>
    </source>
</reference>
<feature type="transmembrane region" description="Helical" evidence="1">
    <location>
        <begin position="119"/>
        <end position="139"/>
    </location>
</feature>
<dbReference type="Proteomes" id="UP000006844">
    <property type="component" value="Chromosome"/>
</dbReference>
<protein>
    <submittedName>
        <fullName evidence="3">Acyltransferase 3</fullName>
    </submittedName>
</protein>
<dbReference type="EMBL" id="CP002467">
    <property type="protein sequence ID" value="ADV81765.1"/>
    <property type="molecule type" value="Genomic_DNA"/>
</dbReference>
<sequence>MIHHDAWTGNFSLQAFKIRTAWGLELFFAISGFLICSRILGEEEKFATFKIASFYIRRFFRIQPAACAYLGVVGLLMVGGVVMESPKFWIGALFGYQNFLYNSHVSARENIRTLLTGHFWTLAVEEHFYILISATLFFFKRRRILVLASLWFSSVILNRLLVNVCHIDLASRFRMTNVVLPYLLFAALAAALLQNKKNLETVKAYLSPWITVLITVLLVSLRTVNQPSGLFTTDTLDRSEKYIFYCFTLWIVSTVTHPRSLSTRFLENRAIRYVGRLSYSLYLWHVLFFLPARPEMGITWHPLVIMSSFPLRYLFTLIAALVSYYVVERPMIRIGHRLADRFQLRSSSVSPQNALILKQGPT</sequence>